<dbReference type="GO" id="GO:0030272">
    <property type="term" value="F:5-formyltetrahydrofolate cyclo-ligase activity"/>
    <property type="evidence" value="ECO:0007669"/>
    <property type="project" value="UniProtKB-EC"/>
</dbReference>
<keyword evidence="2" id="KW-0547">Nucleotide-binding</keyword>
<accession>A0A137PC47</accession>
<dbReference type="GO" id="GO:0009396">
    <property type="term" value="P:folic acid-containing compound biosynthetic process"/>
    <property type="evidence" value="ECO:0007669"/>
    <property type="project" value="TreeGrafter"/>
</dbReference>
<organism evidence="6 7">
    <name type="scientific">Conidiobolus coronatus (strain ATCC 28846 / CBS 209.66 / NRRL 28638)</name>
    <name type="common">Delacroixia coronata</name>
    <dbReference type="NCBI Taxonomy" id="796925"/>
    <lineage>
        <taxon>Eukaryota</taxon>
        <taxon>Fungi</taxon>
        <taxon>Fungi incertae sedis</taxon>
        <taxon>Zoopagomycota</taxon>
        <taxon>Entomophthoromycotina</taxon>
        <taxon>Entomophthoromycetes</taxon>
        <taxon>Entomophthorales</taxon>
        <taxon>Ancylistaceae</taxon>
        <taxon>Conidiobolus</taxon>
    </lineage>
</organism>
<dbReference type="EMBL" id="KQ964451">
    <property type="protein sequence ID" value="KXN72553.1"/>
    <property type="molecule type" value="Genomic_DNA"/>
</dbReference>
<evidence type="ECO:0000313" key="7">
    <source>
        <dbReference type="Proteomes" id="UP000070444"/>
    </source>
</evidence>
<reference evidence="6 7" key="1">
    <citation type="journal article" date="2015" name="Genome Biol. Evol.">
        <title>Phylogenomic analyses indicate that early fungi evolved digesting cell walls of algal ancestors of land plants.</title>
        <authorList>
            <person name="Chang Y."/>
            <person name="Wang S."/>
            <person name="Sekimoto S."/>
            <person name="Aerts A.L."/>
            <person name="Choi C."/>
            <person name="Clum A."/>
            <person name="LaButti K.M."/>
            <person name="Lindquist E.A."/>
            <person name="Yee Ngan C."/>
            <person name="Ohm R.A."/>
            <person name="Salamov A.A."/>
            <person name="Grigoriev I.V."/>
            <person name="Spatafora J.W."/>
            <person name="Berbee M.L."/>
        </authorList>
    </citation>
    <scope>NUCLEOTIDE SEQUENCE [LARGE SCALE GENOMIC DNA]</scope>
    <source>
        <strain evidence="6 7">NRRL 28638</strain>
    </source>
</reference>
<dbReference type="Pfam" id="PF01812">
    <property type="entry name" value="5-FTHF_cyc-lig"/>
    <property type="match status" value="1"/>
</dbReference>
<evidence type="ECO:0000256" key="2">
    <source>
        <dbReference type="ARBA" id="ARBA00022741"/>
    </source>
</evidence>
<gene>
    <name evidence="6" type="ORF">CONCODRAFT_4650</name>
</gene>
<dbReference type="Gene3D" id="3.40.50.10420">
    <property type="entry name" value="NagB/RpiA/CoA transferase-like"/>
    <property type="match status" value="1"/>
</dbReference>
<dbReference type="PANTHER" id="PTHR23407:SF1">
    <property type="entry name" value="5-FORMYLTETRAHYDROFOLATE CYCLO-LIGASE"/>
    <property type="match status" value="1"/>
</dbReference>
<dbReference type="EC" id="6.3.3.2" evidence="5"/>
<dbReference type="PANTHER" id="PTHR23407">
    <property type="entry name" value="ATPASE INHIBITOR/5-FORMYLTETRAHYDROFOLATE CYCLO-LIGASE"/>
    <property type="match status" value="1"/>
</dbReference>
<evidence type="ECO:0000256" key="3">
    <source>
        <dbReference type="ARBA" id="ARBA00022840"/>
    </source>
</evidence>
<dbReference type="Proteomes" id="UP000070444">
    <property type="component" value="Unassembled WGS sequence"/>
</dbReference>
<evidence type="ECO:0000256" key="5">
    <source>
        <dbReference type="ARBA" id="ARBA00038966"/>
    </source>
</evidence>
<feature type="non-terminal residue" evidence="6">
    <location>
        <position position="1"/>
    </location>
</feature>
<dbReference type="GO" id="GO:0005524">
    <property type="term" value="F:ATP binding"/>
    <property type="evidence" value="ECO:0007669"/>
    <property type="project" value="UniProtKB-KW"/>
</dbReference>
<comment type="catalytic activity">
    <reaction evidence="4">
        <text>(6S)-5-formyl-5,6,7,8-tetrahydrofolate + ATP = (6R)-5,10-methenyltetrahydrofolate + ADP + phosphate</text>
        <dbReference type="Rhea" id="RHEA:10488"/>
        <dbReference type="ChEBI" id="CHEBI:30616"/>
        <dbReference type="ChEBI" id="CHEBI:43474"/>
        <dbReference type="ChEBI" id="CHEBI:57455"/>
        <dbReference type="ChEBI" id="CHEBI:57457"/>
        <dbReference type="ChEBI" id="CHEBI:456216"/>
        <dbReference type="EC" id="6.3.3.2"/>
    </reaction>
</comment>
<dbReference type="STRING" id="796925.A0A137PC47"/>
<evidence type="ECO:0000256" key="4">
    <source>
        <dbReference type="ARBA" id="ARBA00036539"/>
    </source>
</evidence>
<evidence type="ECO:0000256" key="1">
    <source>
        <dbReference type="ARBA" id="ARBA00010638"/>
    </source>
</evidence>
<dbReference type="AlphaFoldDB" id="A0A137PC47"/>
<dbReference type="SUPFAM" id="SSF100950">
    <property type="entry name" value="NagB/RpiA/CoA transferase-like"/>
    <property type="match status" value="1"/>
</dbReference>
<evidence type="ECO:0000313" key="6">
    <source>
        <dbReference type="EMBL" id="KXN72553.1"/>
    </source>
</evidence>
<keyword evidence="3" id="KW-0067">ATP-binding</keyword>
<dbReference type="GO" id="GO:0005739">
    <property type="term" value="C:mitochondrion"/>
    <property type="evidence" value="ECO:0007669"/>
    <property type="project" value="TreeGrafter"/>
</dbReference>
<dbReference type="OrthoDB" id="2015992at2759"/>
<sequence>VAFDRSKNRLGHGKGYYDNFLAKHKQLFNRYPAMVAISLTEQIQSEPVPVDEHDVKLDKILTCDEDIE</sequence>
<dbReference type="InterPro" id="IPR037171">
    <property type="entry name" value="NagB/RpiA_transferase-like"/>
</dbReference>
<protein>
    <recommendedName>
        <fullName evidence="5">5-formyltetrahydrofolate cyclo-ligase</fullName>
        <ecNumber evidence="5">6.3.3.2</ecNumber>
    </recommendedName>
</protein>
<keyword evidence="6" id="KW-0436">Ligase</keyword>
<dbReference type="GO" id="GO:0035999">
    <property type="term" value="P:tetrahydrofolate interconversion"/>
    <property type="evidence" value="ECO:0007669"/>
    <property type="project" value="TreeGrafter"/>
</dbReference>
<keyword evidence="7" id="KW-1185">Reference proteome</keyword>
<comment type="similarity">
    <text evidence="1">Belongs to the 5-formyltetrahydrofolate cyclo-ligase family.</text>
</comment>
<proteinExistence type="inferred from homology"/>
<dbReference type="InterPro" id="IPR002698">
    <property type="entry name" value="FTHF_cligase"/>
</dbReference>
<dbReference type="InterPro" id="IPR024185">
    <property type="entry name" value="FTHF_cligase-like_sf"/>
</dbReference>
<name>A0A137PC47_CONC2</name>